<feature type="domain" description="Ribosomal protein mS38 C-terminal" evidence="6">
    <location>
        <begin position="119"/>
        <end position="148"/>
    </location>
</feature>
<feature type="compositionally biased region" description="Basic residues" evidence="5">
    <location>
        <begin position="124"/>
        <end position="148"/>
    </location>
</feature>
<evidence type="ECO:0000256" key="5">
    <source>
        <dbReference type="SAM" id="MobiDB-lite"/>
    </source>
</evidence>
<evidence type="ECO:0000256" key="4">
    <source>
        <dbReference type="ARBA" id="ARBA00035682"/>
    </source>
</evidence>
<evidence type="ECO:0000256" key="3">
    <source>
        <dbReference type="ARBA" id="ARBA00035647"/>
    </source>
</evidence>
<dbReference type="Proteomes" id="UP000247409">
    <property type="component" value="Unassembled WGS sequence"/>
</dbReference>
<sequence length="148" mass="17019">MIRRALYAAKDLAGPIGSSVQRASFASGHALHRSRNRFRSDDFVMGPPFLQELPLLAAMSHMKNYASPFVSQDTNMSESNLLQRNSTPVTLDQALKEHHRGLLSVLEPEPHSQEDDGLQASSTLKKRRLKMNRHKYRKRRKRDRRRSK</sequence>
<organism evidence="7 8">
    <name type="scientific">Gracilariopsis chorda</name>
    <dbReference type="NCBI Taxonomy" id="448386"/>
    <lineage>
        <taxon>Eukaryota</taxon>
        <taxon>Rhodophyta</taxon>
        <taxon>Florideophyceae</taxon>
        <taxon>Rhodymeniophycidae</taxon>
        <taxon>Gracilariales</taxon>
        <taxon>Gracilariaceae</taxon>
        <taxon>Gracilariopsis</taxon>
    </lineage>
</organism>
<accession>A0A2V3IYT0</accession>
<gene>
    <name evidence="7" type="ORF">BWQ96_03946</name>
</gene>
<dbReference type="Pfam" id="PF08213">
    <property type="entry name" value="COX24_C"/>
    <property type="match status" value="1"/>
</dbReference>
<dbReference type="PANTHER" id="PTHR32035:SF3">
    <property type="entry name" value="SMALL RIBOSOMAL SUBUNIT PROTEIN MS38"/>
    <property type="match status" value="1"/>
</dbReference>
<comment type="caution">
    <text evidence="7">The sequence shown here is derived from an EMBL/GenBank/DDBJ whole genome shotgun (WGS) entry which is preliminary data.</text>
</comment>
<evidence type="ECO:0000256" key="2">
    <source>
        <dbReference type="ARBA" id="ARBA00023128"/>
    </source>
</evidence>
<keyword evidence="8" id="KW-1185">Reference proteome</keyword>
<keyword evidence="2" id="KW-0496">Mitochondrion</keyword>
<dbReference type="InterPro" id="IPR013177">
    <property type="entry name" value="Ribosomal_mS38_C"/>
</dbReference>
<comment type="subcellular location">
    <subcellularLocation>
        <location evidence="1">Mitochondrion</location>
    </subcellularLocation>
</comment>
<dbReference type="PANTHER" id="PTHR32035">
    <property type="entry name" value="AURORA KINASE A-INTERACTING PROTEIN"/>
    <property type="match status" value="1"/>
</dbReference>
<evidence type="ECO:0000313" key="7">
    <source>
        <dbReference type="EMBL" id="PXF46290.1"/>
    </source>
</evidence>
<evidence type="ECO:0000256" key="1">
    <source>
        <dbReference type="ARBA" id="ARBA00004173"/>
    </source>
</evidence>
<evidence type="ECO:0000313" key="8">
    <source>
        <dbReference type="Proteomes" id="UP000247409"/>
    </source>
</evidence>
<proteinExistence type="inferred from homology"/>
<evidence type="ECO:0000259" key="6">
    <source>
        <dbReference type="SMART" id="SM01155"/>
    </source>
</evidence>
<reference evidence="7 8" key="1">
    <citation type="journal article" date="2018" name="Mol. Biol. Evol.">
        <title>Analysis of the draft genome of the red seaweed Gracilariopsis chorda provides insights into genome size evolution in Rhodophyta.</title>
        <authorList>
            <person name="Lee J."/>
            <person name="Yang E.C."/>
            <person name="Graf L."/>
            <person name="Yang J.H."/>
            <person name="Qiu H."/>
            <person name="Zel Zion U."/>
            <person name="Chan C.X."/>
            <person name="Stephens T.G."/>
            <person name="Weber A.P.M."/>
            <person name="Boo G.H."/>
            <person name="Boo S.M."/>
            <person name="Kim K.M."/>
            <person name="Shin Y."/>
            <person name="Jung M."/>
            <person name="Lee S.J."/>
            <person name="Yim H.S."/>
            <person name="Lee J.H."/>
            <person name="Bhattacharya D."/>
            <person name="Yoon H.S."/>
        </authorList>
    </citation>
    <scope>NUCLEOTIDE SEQUENCE [LARGE SCALE GENOMIC DNA]</scope>
    <source>
        <strain evidence="7 8">SKKU-2015</strain>
        <tissue evidence="7">Whole body</tissue>
    </source>
</reference>
<dbReference type="EMBL" id="NBIV01000041">
    <property type="protein sequence ID" value="PXF46290.1"/>
    <property type="molecule type" value="Genomic_DNA"/>
</dbReference>
<dbReference type="GO" id="GO:0005739">
    <property type="term" value="C:mitochondrion"/>
    <property type="evidence" value="ECO:0007669"/>
    <property type="project" value="UniProtKB-SubCell"/>
</dbReference>
<dbReference type="SMART" id="SM01155">
    <property type="entry name" value="DUF1713"/>
    <property type="match status" value="1"/>
</dbReference>
<protein>
    <recommendedName>
        <fullName evidence="4">Small ribosomal subunit protein mS38</fullName>
    </recommendedName>
</protein>
<comment type="similarity">
    <text evidence="3">Belongs to the mitochondrion-specific ribosomal protein mS38 family.</text>
</comment>
<name>A0A2V3IYT0_9FLOR</name>
<feature type="region of interest" description="Disordered" evidence="5">
    <location>
        <begin position="100"/>
        <end position="148"/>
    </location>
</feature>
<dbReference type="AlphaFoldDB" id="A0A2V3IYT0"/>